<evidence type="ECO:0000313" key="8">
    <source>
        <dbReference type="Proteomes" id="UP001054252"/>
    </source>
</evidence>
<dbReference type="PANTHER" id="PTHR36326:SF14">
    <property type="entry name" value="PROTEIN SULFUR DEFICIENCY-INDUCED 1"/>
    <property type="match status" value="1"/>
</dbReference>
<dbReference type="GO" id="GO:0005634">
    <property type="term" value="C:nucleus"/>
    <property type="evidence" value="ECO:0007669"/>
    <property type="project" value="UniProtKB-SubCell"/>
</dbReference>
<comment type="subcellular location">
    <subcellularLocation>
        <location evidence="1">Nucleus</location>
    </subcellularLocation>
</comment>
<feature type="region of interest" description="Disordered" evidence="6">
    <location>
        <begin position="363"/>
        <end position="393"/>
    </location>
</feature>
<organism evidence="7 8">
    <name type="scientific">Rubroshorea leprosula</name>
    <dbReference type="NCBI Taxonomy" id="152421"/>
    <lineage>
        <taxon>Eukaryota</taxon>
        <taxon>Viridiplantae</taxon>
        <taxon>Streptophyta</taxon>
        <taxon>Embryophyta</taxon>
        <taxon>Tracheophyta</taxon>
        <taxon>Spermatophyta</taxon>
        <taxon>Magnoliopsida</taxon>
        <taxon>eudicotyledons</taxon>
        <taxon>Gunneridae</taxon>
        <taxon>Pentapetalae</taxon>
        <taxon>rosids</taxon>
        <taxon>malvids</taxon>
        <taxon>Malvales</taxon>
        <taxon>Dipterocarpaceae</taxon>
        <taxon>Rubroshorea</taxon>
    </lineage>
</organism>
<evidence type="ECO:0000256" key="4">
    <source>
        <dbReference type="ARBA" id="ARBA00023054"/>
    </source>
</evidence>
<evidence type="ECO:0000256" key="2">
    <source>
        <dbReference type="ARBA" id="ARBA00022737"/>
    </source>
</evidence>
<keyword evidence="8" id="KW-1185">Reference proteome</keyword>
<dbReference type="Proteomes" id="UP001054252">
    <property type="component" value="Unassembled WGS sequence"/>
</dbReference>
<keyword evidence="2" id="KW-0677">Repeat</keyword>
<keyword evidence="4" id="KW-0175">Coiled coil</keyword>
<dbReference type="AlphaFoldDB" id="A0AAV5HLR4"/>
<feature type="region of interest" description="Disordered" evidence="6">
    <location>
        <begin position="313"/>
        <end position="339"/>
    </location>
</feature>
<dbReference type="InterPro" id="IPR044961">
    <property type="entry name" value="MS5/SDI1"/>
</dbReference>
<keyword evidence="5" id="KW-0539">Nucleus</keyword>
<name>A0AAV5HLR4_9ROSI</name>
<gene>
    <name evidence="7" type="ORF">SLEP1_g678</name>
</gene>
<accession>A0AAV5HLR4</accession>
<evidence type="ECO:0000256" key="6">
    <source>
        <dbReference type="SAM" id="MobiDB-lite"/>
    </source>
</evidence>
<evidence type="ECO:0000256" key="3">
    <source>
        <dbReference type="ARBA" id="ARBA00022803"/>
    </source>
</evidence>
<feature type="region of interest" description="Disordered" evidence="6">
    <location>
        <begin position="1"/>
        <end position="25"/>
    </location>
</feature>
<feature type="compositionally biased region" description="Basic residues" evidence="6">
    <location>
        <begin position="13"/>
        <end position="24"/>
    </location>
</feature>
<protein>
    <submittedName>
        <fullName evidence="7">Uncharacterized protein</fullName>
    </submittedName>
</protein>
<feature type="compositionally biased region" description="Low complexity" evidence="6">
    <location>
        <begin position="1"/>
        <end position="12"/>
    </location>
</feature>
<feature type="compositionally biased region" description="Polar residues" evidence="6">
    <location>
        <begin position="329"/>
        <end position="339"/>
    </location>
</feature>
<comment type="caution">
    <text evidence="7">The sequence shown here is derived from an EMBL/GenBank/DDBJ whole genome shotgun (WGS) entry which is preliminary data.</text>
</comment>
<dbReference type="EMBL" id="BPVZ01000001">
    <property type="protein sequence ID" value="GKU86109.1"/>
    <property type="molecule type" value="Genomic_DNA"/>
</dbReference>
<evidence type="ECO:0000256" key="1">
    <source>
        <dbReference type="ARBA" id="ARBA00004123"/>
    </source>
</evidence>
<evidence type="ECO:0000256" key="5">
    <source>
        <dbReference type="ARBA" id="ARBA00023242"/>
    </source>
</evidence>
<proteinExistence type="predicted"/>
<dbReference type="PANTHER" id="PTHR36326">
    <property type="entry name" value="PROTEIN POLLENLESS 3-LIKE 2"/>
    <property type="match status" value="1"/>
</dbReference>
<sequence length="393" mass="43003">MTSINSSSSSNKITKKKKRKKKEKKLLGSIEPADLLAQSNPADRVGFNHPADLLGLIKPSASAGYRTQQIPWLNRTQQNCWVRLNPADALGSIEPSRCVGFDHPADLLGSIEPADLLGSRTQRIYWVREPSRSARFDRAQRICWVLELDSSAGFSNPVMLEVEEETSIQFESGFGEGGVLGFVLAVSFAKRGEGDRVDSALKDMAVVMKQLDRTEEAIEAIKSFRGRCSEKAQESLDNVLMDLYKKCGKVDEQIELLKRKLRQIYQGEIFNGKPTKTARSHGKKFQVSVKQETARLLVWEFGVGVHAEIKLLNGRGGVPESPNDRSRRQQGQQLGTLSDQARPVRGCAFGAWRDFARKASGFGGLQSKETGGGAVNGGGSHATGDGVVGPYGP</sequence>
<evidence type="ECO:0000313" key="7">
    <source>
        <dbReference type="EMBL" id="GKU86109.1"/>
    </source>
</evidence>
<reference evidence="7 8" key="1">
    <citation type="journal article" date="2021" name="Commun. Biol.">
        <title>The genome of Shorea leprosula (Dipterocarpaceae) highlights the ecological relevance of drought in aseasonal tropical rainforests.</title>
        <authorList>
            <person name="Ng K.K.S."/>
            <person name="Kobayashi M.J."/>
            <person name="Fawcett J.A."/>
            <person name="Hatakeyama M."/>
            <person name="Paape T."/>
            <person name="Ng C.H."/>
            <person name="Ang C.C."/>
            <person name="Tnah L.H."/>
            <person name="Lee C.T."/>
            <person name="Nishiyama T."/>
            <person name="Sese J."/>
            <person name="O'Brien M.J."/>
            <person name="Copetti D."/>
            <person name="Mohd Noor M.I."/>
            <person name="Ong R.C."/>
            <person name="Putra M."/>
            <person name="Sireger I.Z."/>
            <person name="Indrioko S."/>
            <person name="Kosugi Y."/>
            <person name="Izuno A."/>
            <person name="Isagi Y."/>
            <person name="Lee S.L."/>
            <person name="Shimizu K.K."/>
        </authorList>
    </citation>
    <scope>NUCLEOTIDE SEQUENCE [LARGE SCALE GENOMIC DNA]</scope>
    <source>
        <strain evidence="7">214</strain>
    </source>
</reference>
<keyword evidence="3" id="KW-0802">TPR repeat</keyword>
<feature type="compositionally biased region" description="Gly residues" evidence="6">
    <location>
        <begin position="370"/>
        <end position="393"/>
    </location>
</feature>